<comment type="caution">
    <text evidence="2">The sequence shown here is derived from an EMBL/GenBank/DDBJ whole genome shotgun (WGS) entry which is preliminary data.</text>
</comment>
<gene>
    <name evidence="2" type="ORF">C3L33_09157</name>
</gene>
<evidence type="ECO:0000256" key="1">
    <source>
        <dbReference type="SAM" id="MobiDB-lite"/>
    </source>
</evidence>
<feature type="non-terminal residue" evidence="2">
    <location>
        <position position="1"/>
    </location>
</feature>
<name>A0A6A4LRX4_9ERIC</name>
<dbReference type="PANTHER" id="PTHR34950">
    <property type="entry name" value="OS04G0457400 PROTEIN"/>
    <property type="match status" value="1"/>
</dbReference>
<protein>
    <submittedName>
        <fullName evidence="2">Uncharacterized protein</fullName>
    </submittedName>
</protein>
<evidence type="ECO:0000313" key="2">
    <source>
        <dbReference type="EMBL" id="KAE9458944.1"/>
    </source>
</evidence>
<dbReference type="AlphaFoldDB" id="A0A6A4LRX4"/>
<feature type="region of interest" description="Disordered" evidence="1">
    <location>
        <begin position="90"/>
        <end position="115"/>
    </location>
</feature>
<organism evidence="2 3">
    <name type="scientific">Rhododendron williamsianum</name>
    <dbReference type="NCBI Taxonomy" id="262921"/>
    <lineage>
        <taxon>Eukaryota</taxon>
        <taxon>Viridiplantae</taxon>
        <taxon>Streptophyta</taxon>
        <taxon>Embryophyta</taxon>
        <taxon>Tracheophyta</taxon>
        <taxon>Spermatophyta</taxon>
        <taxon>Magnoliopsida</taxon>
        <taxon>eudicotyledons</taxon>
        <taxon>Gunneridae</taxon>
        <taxon>Pentapetalae</taxon>
        <taxon>asterids</taxon>
        <taxon>Ericales</taxon>
        <taxon>Ericaceae</taxon>
        <taxon>Ericoideae</taxon>
        <taxon>Rhodoreae</taxon>
        <taxon>Rhododendron</taxon>
    </lineage>
</organism>
<proteinExistence type="predicted"/>
<feature type="region of interest" description="Disordered" evidence="1">
    <location>
        <begin position="34"/>
        <end position="55"/>
    </location>
</feature>
<feature type="compositionally biased region" description="Basic and acidic residues" evidence="1">
    <location>
        <begin position="106"/>
        <end position="115"/>
    </location>
</feature>
<keyword evidence="3" id="KW-1185">Reference proteome</keyword>
<dbReference type="EMBL" id="QEFC01001227">
    <property type="protein sequence ID" value="KAE9458944.1"/>
    <property type="molecule type" value="Genomic_DNA"/>
</dbReference>
<dbReference type="PANTHER" id="PTHR34950:SF15">
    <property type="entry name" value="REMORIN C-TERMINAL DOMAIN-CONTAINING PROTEIN"/>
    <property type="match status" value="1"/>
</dbReference>
<evidence type="ECO:0000313" key="3">
    <source>
        <dbReference type="Proteomes" id="UP000428333"/>
    </source>
</evidence>
<sequence>MASGSASLAEAYVMGKLHKEKLQKDIAAQKITTTDEGQREVMNNPRDQMRTTDSDHNHGCFFGIASLAEAYVMGKLYKEKLQKDITAQKITATGDGQRKVMNNPRDQTRTTDSDHNHGCFFGMFKKIHPNSDASSPDSVR</sequence>
<accession>A0A6A4LRX4</accession>
<dbReference type="OrthoDB" id="1600153at2759"/>
<reference evidence="2 3" key="1">
    <citation type="journal article" date="2019" name="Genome Biol. Evol.">
        <title>The Rhododendron genome and chromosomal organization provide insight into shared whole-genome duplications across the heath family (Ericaceae).</title>
        <authorList>
            <person name="Soza V.L."/>
            <person name="Lindsley D."/>
            <person name="Waalkes A."/>
            <person name="Ramage E."/>
            <person name="Patwardhan R.P."/>
            <person name="Burton J.N."/>
            <person name="Adey A."/>
            <person name="Kumar A."/>
            <person name="Qiu R."/>
            <person name="Shendure J."/>
            <person name="Hall B."/>
        </authorList>
    </citation>
    <scope>NUCLEOTIDE SEQUENCE [LARGE SCALE GENOMIC DNA]</scope>
    <source>
        <strain evidence="2">RSF 1966-606</strain>
    </source>
</reference>
<dbReference type="Proteomes" id="UP000428333">
    <property type="component" value="Linkage Group LG05"/>
</dbReference>